<dbReference type="Proteomes" id="UP000077755">
    <property type="component" value="Chromosome 9"/>
</dbReference>
<gene>
    <name evidence="2" type="ORF">DCAR_0935196</name>
</gene>
<name>A0AAF1BF46_DAUCS</name>
<dbReference type="PANTHER" id="PTHR11199:SF0">
    <property type="entry name" value="LD34181P-RELATED"/>
    <property type="match status" value="1"/>
</dbReference>
<sequence>MEGTQDAPATASRRPKQVRPKRSKRPRVEASAPEPESHSLIEDIKGNREHIPQVVESWVASYVKDPKPAMVELLTMLVEACGAKYRIQGKFLDKADFNKVVVDLSRLAQDGSMEDYKIFNKGFKNFENNLVLFWGNLVNECKCGLLYDGILFDKCIIEFIIALSRLVF</sequence>
<evidence type="ECO:0000256" key="1">
    <source>
        <dbReference type="SAM" id="MobiDB-lite"/>
    </source>
</evidence>
<dbReference type="GO" id="GO:0008278">
    <property type="term" value="C:cohesin complex"/>
    <property type="evidence" value="ECO:0007669"/>
    <property type="project" value="TreeGrafter"/>
</dbReference>
<dbReference type="PANTHER" id="PTHR11199">
    <property type="entry name" value="STROMAL ANTIGEN"/>
    <property type="match status" value="1"/>
</dbReference>
<dbReference type="GO" id="GO:0000785">
    <property type="term" value="C:chromatin"/>
    <property type="evidence" value="ECO:0007669"/>
    <property type="project" value="TreeGrafter"/>
</dbReference>
<dbReference type="EMBL" id="CP093351">
    <property type="protein sequence ID" value="WOH15653.1"/>
    <property type="molecule type" value="Genomic_DNA"/>
</dbReference>
<feature type="compositionally biased region" description="Basic residues" evidence="1">
    <location>
        <begin position="13"/>
        <end position="25"/>
    </location>
</feature>
<dbReference type="AlphaFoldDB" id="A0AAF1BF46"/>
<evidence type="ECO:0000313" key="3">
    <source>
        <dbReference type="Proteomes" id="UP000077755"/>
    </source>
</evidence>
<accession>A0AAF1BF46</accession>
<organism evidence="2 3">
    <name type="scientific">Daucus carota subsp. sativus</name>
    <name type="common">Carrot</name>
    <dbReference type="NCBI Taxonomy" id="79200"/>
    <lineage>
        <taxon>Eukaryota</taxon>
        <taxon>Viridiplantae</taxon>
        <taxon>Streptophyta</taxon>
        <taxon>Embryophyta</taxon>
        <taxon>Tracheophyta</taxon>
        <taxon>Spermatophyta</taxon>
        <taxon>Magnoliopsida</taxon>
        <taxon>eudicotyledons</taxon>
        <taxon>Gunneridae</taxon>
        <taxon>Pentapetalae</taxon>
        <taxon>asterids</taxon>
        <taxon>campanulids</taxon>
        <taxon>Apiales</taxon>
        <taxon>Apiaceae</taxon>
        <taxon>Apioideae</taxon>
        <taxon>Scandiceae</taxon>
        <taxon>Daucinae</taxon>
        <taxon>Daucus</taxon>
        <taxon>Daucus sect. Daucus</taxon>
    </lineage>
</organism>
<reference evidence="2" key="1">
    <citation type="journal article" date="2016" name="Nat. Genet.">
        <title>A high-quality carrot genome assembly provides new insights into carotenoid accumulation and asterid genome evolution.</title>
        <authorList>
            <person name="Iorizzo M."/>
            <person name="Ellison S."/>
            <person name="Senalik D."/>
            <person name="Zeng P."/>
            <person name="Satapoomin P."/>
            <person name="Huang J."/>
            <person name="Bowman M."/>
            <person name="Iovene M."/>
            <person name="Sanseverino W."/>
            <person name="Cavagnaro P."/>
            <person name="Yildiz M."/>
            <person name="Macko-Podgorni A."/>
            <person name="Moranska E."/>
            <person name="Grzebelus E."/>
            <person name="Grzebelus D."/>
            <person name="Ashrafi H."/>
            <person name="Zheng Z."/>
            <person name="Cheng S."/>
            <person name="Spooner D."/>
            <person name="Van Deynze A."/>
            <person name="Simon P."/>
        </authorList>
    </citation>
    <scope>NUCLEOTIDE SEQUENCE</scope>
    <source>
        <tissue evidence="2">Leaf</tissue>
    </source>
</reference>
<protein>
    <recommendedName>
        <fullName evidence="4">STAG domain-containing protein</fullName>
    </recommendedName>
</protein>
<reference evidence="2" key="2">
    <citation type="submission" date="2022-03" db="EMBL/GenBank/DDBJ databases">
        <title>Draft title - Genomic analysis of global carrot germplasm unveils the trajectory of domestication and the origin of high carotenoid orange carrot.</title>
        <authorList>
            <person name="Iorizzo M."/>
            <person name="Ellison S."/>
            <person name="Senalik D."/>
            <person name="Macko-Podgorni A."/>
            <person name="Grzebelus D."/>
            <person name="Bostan H."/>
            <person name="Rolling W."/>
            <person name="Curaba J."/>
            <person name="Simon P."/>
        </authorList>
    </citation>
    <scope>NUCLEOTIDE SEQUENCE</scope>
    <source>
        <tissue evidence="2">Leaf</tissue>
    </source>
</reference>
<feature type="region of interest" description="Disordered" evidence="1">
    <location>
        <begin position="1"/>
        <end position="39"/>
    </location>
</feature>
<evidence type="ECO:0000313" key="2">
    <source>
        <dbReference type="EMBL" id="WOH15653.1"/>
    </source>
</evidence>
<dbReference type="GO" id="GO:0007062">
    <property type="term" value="P:sister chromatid cohesion"/>
    <property type="evidence" value="ECO:0007669"/>
    <property type="project" value="TreeGrafter"/>
</dbReference>
<dbReference type="InterPro" id="IPR039662">
    <property type="entry name" value="Cohesin_Scc3/SA"/>
</dbReference>
<dbReference type="GO" id="GO:0005634">
    <property type="term" value="C:nucleus"/>
    <property type="evidence" value="ECO:0007669"/>
    <property type="project" value="TreeGrafter"/>
</dbReference>
<proteinExistence type="predicted"/>
<evidence type="ECO:0008006" key="4">
    <source>
        <dbReference type="Google" id="ProtNLM"/>
    </source>
</evidence>
<dbReference type="KEGG" id="dcr:108202005"/>
<keyword evidence="3" id="KW-1185">Reference proteome</keyword>
<dbReference type="GO" id="GO:0003682">
    <property type="term" value="F:chromatin binding"/>
    <property type="evidence" value="ECO:0007669"/>
    <property type="project" value="TreeGrafter"/>
</dbReference>